<dbReference type="EMBL" id="CAXLJM020000164">
    <property type="protein sequence ID" value="CAL8145991.1"/>
    <property type="molecule type" value="Genomic_DNA"/>
</dbReference>
<comment type="caution">
    <text evidence="1">The sequence shown here is derived from an EMBL/GenBank/DDBJ whole genome shotgun (WGS) entry which is preliminary data.</text>
</comment>
<evidence type="ECO:0000313" key="2">
    <source>
        <dbReference type="Proteomes" id="UP001642540"/>
    </source>
</evidence>
<organism evidence="1 2">
    <name type="scientific">Orchesella dallaii</name>
    <dbReference type="NCBI Taxonomy" id="48710"/>
    <lineage>
        <taxon>Eukaryota</taxon>
        <taxon>Metazoa</taxon>
        <taxon>Ecdysozoa</taxon>
        <taxon>Arthropoda</taxon>
        <taxon>Hexapoda</taxon>
        <taxon>Collembola</taxon>
        <taxon>Entomobryomorpha</taxon>
        <taxon>Entomobryoidea</taxon>
        <taxon>Orchesellidae</taxon>
        <taxon>Orchesellinae</taxon>
        <taxon>Orchesella</taxon>
    </lineage>
</organism>
<protein>
    <submittedName>
        <fullName evidence="1">Uncharacterized protein</fullName>
    </submittedName>
</protein>
<keyword evidence="2" id="KW-1185">Reference proteome</keyword>
<dbReference type="Proteomes" id="UP001642540">
    <property type="component" value="Unassembled WGS sequence"/>
</dbReference>
<reference evidence="1 2" key="1">
    <citation type="submission" date="2024-08" db="EMBL/GenBank/DDBJ databases">
        <authorList>
            <person name="Cucini C."/>
            <person name="Frati F."/>
        </authorList>
    </citation>
    <scope>NUCLEOTIDE SEQUENCE [LARGE SCALE GENOMIC DNA]</scope>
</reference>
<gene>
    <name evidence="1" type="ORF">ODALV1_LOCUS30667</name>
</gene>
<proteinExistence type="predicted"/>
<evidence type="ECO:0000313" key="1">
    <source>
        <dbReference type="EMBL" id="CAL8145991.1"/>
    </source>
</evidence>
<name>A0ABP1S870_9HEXA</name>
<sequence length="111" mass="12727">MQMPCLQRPECWCLLKSLFNCVGYLTMIAHRCKNILNIGFFQEDDCNSNGTEDVDLEQWENIIEPVLVSPALIPNQNEGDCKIPGLMEYQPSVLAEMELVTQSRKYRETAI</sequence>
<accession>A0ABP1S870</accession>